<dbReference type="EMBL" id="JAZGQO010000006">
    <property type="protein sequence ID" value="KAK6185725.1"/>
    <property type="molecule type" value="Genomic_DNA"/>
</dbReference>
<sequence length="371" mass="40882">MDLLGCGFNGFNQLEDVTAGQKILPDFTKAKRVLPIKLNLPKAECLDPDKIEDVCIAWSSIFVILEEKTGNQTSYCIGNNCAGEVMKIIDAKHIAISSDYLVYNNCNEELRLVNYGKNMSVLQDKSLPIDKSMKDEKIKSINIKQIIGGEKCFYLIDDSGALQKIDWNKLNECLTIPHIIPLSQTVSHISCGKEHNLLITSTNQVFSWGLSSRGQLGNGDIEEIKYPKAVEALAGLNIKRISAGGWHSTAVTNDGDLYVWGWNESGQLGLPCPALQGQDKSSTDSVAILTIPQYIEIDETITKVSCGSRHTCILLENGNVMSCGWNKYGQLGLGDVQSRDNFTKVDFSSCTPGRITDIFCSNWNSVFLIKA</sequence>
<dbReference type="Gene3D" id="2.130.10.30">
    <property type="entry name" value="Regulator of chromosome condensation 1/beta-lactamase-inhibitor protein II"/>
    <property type="match status" value="1"/>
</dbReference>
<dbReference type="PANTHER" id="PTHR46849">
    <property type="entry name" value="RCC1 DOMAIN-CONTAINING PROTEIN 1"/>
    <property type="match status" value="1"/>
</dbReference>
<dbReference type="PRINTS" id="PR00633">
    <property type="entry name" value="RCCNDNSATION"/>
</dbReference>
<dbReference type="InterPro" id="IPR000408">
    <property type="entry name" value="Reg_chr_condens"/>
</dbReference>
<gene>
    <name evidence="2" type="ORF">SNE40_007896</name>
</gene>
<organism evidence="2 3">
    <name type="scientific">Patella caerulea</name>
    <name type="common">Rayed Mediterranean limpet</name>
    <dbReference type="NCBI Taxonomy" id="87958"/>
    <lineage>
        <taxon>Eukaryota</taxon>
        <taxon>Metazoa</taxon>
        <taxon>Spiralia</taxon>
        <taxon>Lophotrochozoa</taxon>
        <taxon>Mollusca</taxon>
        <taxon>Gastropoda</taxon>
        <taxon>Patellogastropoda</taxon>
        <taxon>Patelloidea</taxon>
        <taxon>Patellidae</taxon>
        <taxon>Patella</taxon>
    </lineage>
</organism>
<evidence type="ECO:0008006" key="4">
    <source>
        <dbReference type="Google" id="ProtNLM"/>
    </source>
</evidence>
<keyword evidence="3" id="KW-1185">Reference proteome</keyword>
<dbReference type="InterPro" id="IPR009091">
    <property type="entry name" value="RCC1/BLIP-II"/>
</dbReference>
<evidence type="ECO:0000313" key="3">
    <source>
        <dbReference type="Proteomes" id="UP001347796"/>
    </source>
</evidence>
<dbReference type="SUPFAM" id="SSF50985">
    <property type="entry name" value="RCC1/BLIP-II"/>
    <property type="match status" value="1"/>
</dbReference>
<dbReference type="AlphaFoldDB" id="A0AAN8JYV1"/>
<dbReference type="Pfam" id="PF00415">
    <property type="entry name" value="RCC1"/>
    <property type="match status" value="3"/>
</dbReference>
<comment type="caution">
    <text evidence="2">The sequence shown here is derived from an EMBL/GenBank/DDBJ whole genome shotgun (WGS) entry which is preliminary data.</text>
</comment>
<evidence type="ECO:0000313" key="2">
    <source>
        <dbReference type="EMBL" id="KAK6185725.1"/>
    </source>
</evidence>
<evidence type="ECO:0000256" key="1">
    <source>
        <dbReference type="PROSITE-ProRule" id="PRU00235"/>
    </source>
</evidence>
<protein>
    <recommendedName>
        <fullName evidence="4">RCC1 domain-containing protein 1</fullName>
    </recommendedName>
</protein>
<accession>A0AAN8JYV1</accession>
<dbReference type="PANTHER" id="PTHR46849:SF1">
    <property type="entry name" value="RCC1 DOMAIN-CONTAINING PROTEIN 1"/>
    <property type="match status" value="1"/>
</dbReference>
<dbReference type="PROSITE" id="PS50012">
    <property type="entry name" value="RCC1_3"/>
    <property type="match status" value="2"/>
</dbReference>
<dbReference type="Proteomes" id="UP001347796">
    <property type="component" value="Unassembled WGS sequence"/>
</dbReference>
<dbReference type="InterPro" id="IPR052830">
    <property type="entry name" value="RCC1_domain-containing"/>
</dbReference>
<feature type="repeat" description="RCC1" evidence="1">
    <location>
        <begin position="203"/>
        <end position="254"/>
    </location>
</feature>
<feature type="repeat" description="RCC1" evidence="1">
    <location>
        <begin position="255"/>
        <end position="317"/>
    </location>
</feature>
<name>A0AAN8JYV1_PATCE</name>
<proteinExistence type="predicted"/>
<reference evidence="2 3" key="1">
    <citation type="submission" date="2024-01" db="EMBL/GenBank/DDBJ databases">
        <title>The genome of the rayed Mediterranean limpet Patella caerulea (Linnaeus, 1758).</title>
        <authorList>
            <person name="Anh-Thu Weber A."/>
            <person name="Halstead-Nussloch G."/>
        </authorList>
    </citation>
    <scope>NUCLEOTIDE SEQUENCE [LARGE SCALE GENOMIC DNA]</scope>
    <source>
        <strain evidence="2">AATW-2023a</strain>
        <tissue evidence="2">Whole specimen</tissue>
    </source>
</reference>